<dbReference type="InParanoid" id="A0A7M7H912"/>
<dbReference type="Gene3D" id="3.10.129.110">
    <property type="entry name" value="Polyketide synthase dehydratase"/>
    <property type="match status" value="1"/>
</dbReference>
<dbReference type="EnsemblMetazoa" id="XM_008214022">
    <property type="protein sequence ID" value="XP_008212244"/>
    <property type="gene ID" value="LOC100119597"/>
</dbReference>
<dbReference type="InterPro" id="IPR014031">
    <property type="entry name" value="Ketoacyl_synth_C"/>
</dbReference>
<dbReference type="InterPro" id="IPR014030">
    <property type="entry name" value="Ketoacyl_synth_N"/>
</dbReference>
<dbReference type="SMART" id="SM00825">
    <property type="entry name" value="PKS_KS"/>
    <property type="match status" value="1"/>
</dbReference>
<dbReference type="InterPro" id="IPR042104">
    <property type="entry name" value="PKS_dehydratase_sf"/>
</dbReference>
<dbReference type="SUPFAM" id="SSF53901">
    <property type="entry name" value="Thiolase-like"/>
    <property type="match status" value="1"/>
</dbReference>
<dbReference type="SMR" id="A0A7M7H912"/>
<evidence type="ECO:0000256" key="1">
    <source>
        <dbReference type="PROSITE-ProRule" id="PRU01363"/>
    </source>
</evidence>
<dbReference type="UniPathway" id="UPA00094"/>
<dbReference type="PROSITE" id="PS52019">
    <property type="entry name" value="PKS_MFAS_DH"/>
    <property type="match status" value="1"/>
</dbReference>
<dbReference type="Pfam" id="PF02801">
    <property type="entry name" value="Ketoacyl-synt_C"/>
    <property type="match status" value="1"/>
</dbReference>
<dbReference type="GO" id="GO:0016491">
    <property type="term" value="F:oxidoreductase activity"/>
    <property type="evidence" value="ECO:0007669"/>
    <property type="project" value="InterPro"/>
</dbReference>
<dbReference type="Pfam" id="PF16197">
    <property type="entry name" value="KAsynt_C_assoc"/>
    <property type="match status" value="1"/>
</dbReference>
<dbReference type="PANTHER" id="PTHR43775">
    <property type="entry name" value="FATTY ACID SYNTHASE"/>
    <property type="match status" value="1"/>
</dbReference>
<dbReference type="GO" id="GO:0004312">
    <property type="term" value="F:fatty acid synthase activity"/>
    <property type="evidence" value="ECO:0007669"/>
    <property type="project" value="TreeGrafter"/>
</dbReference>
<dbReference type="PROSITE" id="PS50007">
    <property type="entry name" value="PIPLC_X_DOMAIN"/>
    <property type="match status" value="1"/>
</dbReference>
<dbReference type="Pfam" id="PF08659">
    <property type="entry name" value="KR"/>
    <property type="match status" value="1"/>
</dbReference>
<feature type="region of interest" description="N-terminal hotdog fold" evidence="1">
    <location>
        <begin position="859"/>
        <end position="975"/>
    </location>
</feature>
<dbReference type="InterPro" id="IPR001227">
    <property type="entry name" value="Ac_transferase_dom_sf"/>
</dbReference>
<dbReference type="InterPro" id="IPR032821">
    <property type="entry name" value="PKS_assoc"/>
</dbReference>
<dbReference type="InterPro" id="IPR011032">
    <property type="entry name" value="GroES-like_sf"/>
</dbReference>
<keyword evidence="5" id="KW-1185">Reference proteome</keyword>
<dbReference type="PANTHER" id="PTHR43775:SF23">
    <property type="entry name" value="FATTY ACID SYNTHASE 3"/>
    <property type="match status" value="1"/>
</dbReference>
<dbReference type="Gene3D" id="3.30.70.3290">
    <property type="match status" value="1"/>
</dbReference>
<comment type="caution">
    <text evidence="1">Lacks conserved residue(s) required for the propagation of feature annotation.</text>
</comment>
<dbReference type="GeneID" id="100119597"/>
<dbReference type="InterPro" id="IPR020843">
    <property type="entry name" value="ER"/>
</dbReference>
<evidence type="ECO:0000313" key="4">
    <source>
        <dbReference type="EnsemblMetazoa" id="XP_008212244"/>
    </source>
</evidence>
<dbReference type="PROSITE" id="PS52004">
    <property type="entry name" value="KS3_2"/>
    <property type="match status" value="1"/>
</dbReference>
<dbReference type="InterPro" id="IPR013968">
    <property type="entry name" value="PKS_KR"/>
</dbReference>
<dbReference type="InterPro" id="IPR050091">
    <property type="entry name" value="PKS_NRPS_Biosynth_Enz"/>
</dbReference>
<accession>A0A7M7H912</accession>
<dbReference type="SUPFAM" id="SSF52151">
    <property type="entry name" value="FabD/lysophospholipase-like"/>
    <property type="match status" value="1"/>
</dbReference>
<organism evidence="4 5">
    <name type="scientific">Nasonia vitripennis</name>
    <name type="common">Parasitic wasp</name>
    <dbReference type="NCBI Taxonomy" id="7425"/>
    <lineage>
        <taxon>Eukaryota</taxon>
        <taxon>Metazoa</taxon>
        <taxon>Ecdysozoa</taxon>
        <taxon>Arthropoda</taxon>
        <taxon>Hexapoda</taxon>
        <taxon>Insecta</taxon>
        <taxon>Pterygota</taxon>
        <taxon>Neoptera</taxon>
        <taxon>Endopterygota</taxon>
        <taxon>Hymenoptera</taxon>
        <taxon>Apocrita</taxon>
        <taxon>Proctotrupomorpha</taxon>
        <taxon>Chalcidoidea</taxon>
        <taxon>Pteromalidae</taxon>
        <taxon>Pteromalinae</taxon>
        <taxon>Nasonia</taxon>
    </lineage>
</organism>
<dbReference type="KEGG" id="nvi:100119597"/>
<evidence type="ECO:0000313" key="5">
    <source>
        <dbReference type="Proteomes" id="UP000002358"/>
    </source>
</evidence>
<dbReference type="RefSeq" id="XP_008212244.2">
    <property type="nucleotide sequence ID" value="XM_008214022.4"/>
</dbReference>
<dbReference type="GO" id="GO:0006633">
    <property type="term" value="P:fatty acid biosynthetic process"/>
    <property type="evidence" value="ECO:0007669"/>
    <property type="project" value="UniProtKB-UniPathway"/>
</dbReference>
<dbReference type="SMART" id="SM00829">
    <property type="entry name" value="PKS_ER"/>
    <property type="match status" value="1"/>
</dbReference>
<dbReference type="SUPFAM" id="SSF50129">
    <property type="entry name" value="GroES-like"/>
    <property type="match status" value="1"/>
</dbReference>
<dbReference type="Gene3D" id="3.40.47.10">
    <property type="match status" value="1"/>
</dbReference>
<dbReference type="InterPro" id="IPR049900">
    <property type="entry name" value="PKS_mFAS_DH"/>
</dbReference>
<evidence type="ECO:0000259" key="2">
    <source>
        <dbReference type="PROSITE" id="PS52004"/>
    </source>
</evidence>
<dbReference type="InterPro" id="IPR014043">
    <property type="entry name" value="Acyl_transferase_dom"/>
</dbReference>
<dbReference type="OrthoDB" id="7630912at2759"/>
<dbReference type="InterPro" id="IPR016035">
    <property type="entry name" value="Acyl_Trfase/lysoPLipase"/>
</dbReference>
<dbReference type="InterPro" id="IPR020841">
    <property type="entry name" value="PKS_Beta-ketoAc_synthase_dom"/>
</dbReference>
<dbReference type="InterPro" id="IPR016036">
    <property type="entry name" value="Malonyl_transacylase_ACP-bd"/>
</dbReference>
<dbReference type="Proteomes" id="UP000002358">
    <property type="component" value="Chromosome 1"/>
</dbReference>
<dbReference type="SUPFAM" id="SSF51735">
    <property type="entry name" value="NAD(P)-binding Rossmann-fold domains"/>
    <property type="match status" value="1"/>
</dbReference>
<dbReference type="CDD" id="cd00833">
    <property type="entry name" value="PKS"/>
    <property type="match status" value="1"/>
</dbReference>
<dbReference type="Pfam" id="PF00109">
    <property type="entry name" value="ketoacyl-synt"/>
    <property type="match status" value="1"/>
</dbReference>
<feature type="domain" description="PKS/mFAS DH" evidence="3">
    <location>
        <begin position="859"/>
        <end position="1112"/>
    </location>
</feature>
<dbReference type="Pfam" id="PF00698">
    <property type="entry name" value="Acyl_transf_1"/>
    <property type="match status" value="1"/>
</dbReference>
<reference evidence="4" key="1">
    <citation type="submission" date="2021-01" db="UniProtKB">
        <authorList>
            <consortium name="EnsemblMetazoa"/>
        </authorList>
    </citation>
    <scope>IDENTIFICATION</scope>
</reference>
<sequence length="1987" mass="223312">MINSDTETSSHKVVISGISGRFPNADNVSELEEKLLNKVDCTAEKHGRWNIDNPKVPQRIGKCNNIQKFDRVFFGLHAKLTNSTDPLSRVLLEHSFEAILDAGINPRTLKGKNVAVFVATSGTESLKAFFCPKIKVDGFGIMGSSKAMTANRISFFLGLTGPSVHVDSGCTGSATALELAYHEIKTGRCESAIVAGAMLNLYPHLSHQLNALGVLSADGQTRSFDNAANGYARSDSVAVLFLQRDTDANRIYMEVLNARTTHADGPDKPCMMYPSAESQITLMKQMLNECKLLPDDISFLEASGVAIKTVDANELEAINQVYGDREKPLPVGAVKSNLGNAVAVNTINSIIKVIIASESGKVPPTINHRKLNSKAIFSKECKLYIPMEVFPWTGKYSSINTTSYCGVFANILLKVPDLKNNHQVDNSDNLPRLVTVSGRTEEAVLTILDYVQNNSANHDFIQLIYNIFESNVNNHLFRGYTVTSDKNTPSSSKHKIMFDSGKKRDVWWIFSGMGSQWVTMGKELLKLSVFEEAIKKCDAVLKPKGYDIFKIITDNDPEMFSNVIHSFIGIATIQVGLVDVLKSVGLNPDYLIGHSVGELGCAYADGCFTAEQMVLAALSRGLASVETELIHGSMAAVGLGYEDVAPLCPSDIDVACHNSAISATISGPAESMKKFVGDLKGKSIFAKEVPCSNIAYHSRYIANAAPKLLEYLKQVIPDPKVRSSKWLSTSVPMDQWTTDSARFCSAEYHTNNLLNPVLFEEILRKIPENAICVEISPHGLLQPILKKSLLDSCINIALTKRFHPNNLEHLLEALGEMYNAGLQPKISQLYPPAQFPVRRGTPSISSLIRWDHSEDRFLHKYEHITEITESERTYEIHINEEENEYLQGYVINGKFFIPMALYLTKAWEIWKSFKTNNFSSVIFEDIKIYKQLINLPENHIVNFSVTVFKGTSKFEVTESEIIISSGVIKGTKSPDIERIISYQLGIDKQKCEFNQEDFYMEMQIRGYQYSEKFRNVLRASIDGSLGVVKWEDNWTTFIDGVLQLYAFGNYTRNVEAPILIRKIVFDFNKHETMMKKSKEVWIVIDRSIACLSTGGLEIQGLQLEALPKNLKHKVLTSDNMKIIPNFCKFNSSAACSLRSILQLVLENTFSTKMPMLNFAVNNDSINIGGLREIIMNDIPESELFEVDVISYKASEFNATLTILLEDFRNYNPEEIMKKLGKLDFMATFISEDKAIACIDLAESVGLAPVLTRKSEDRSFILFRRKQNLGPIKFLYISKNNIETILNSLKFMKFSSSSERLLIIIKLQDVTNLTELVTLIKRHISLNCVRIYCIEDIFSFEDKCKNNSFYEKQIELDLFTNILTTENVWATLRPTAVVQKLRMVNNWTANRCNNVITWTEGPIIKNNDSVIRVEYSTLNYEDTLIANEKFYSSTSETEGTTRMLEMRLGIEFAGTDSKGNRVMGITYGNSMSNSVIADPAFTWTIPDYWSFEEAVTIPFSYIIAYAVLKMKADVKKGEKIFIDNPCNGFGLAIIHLALQQSCEIFLTYKTQSEKELLQSTYPKISPDHFFNSSINNLRDDIFSKTKGLGMDVVICNTSSVNMLRVLLTLISRTQSRVIMISDLSDNEIHEHIGMHAFLSSVKFSTIVPKRLISSSLNIKIALATMLQQGICEGFVQPLTKISYDRSSLTDAYNICLKGNYIGKIVVKVQPEKSDQNLALAMPRFYCMEEKTYLIIEGFTPFGLELIDWLIARGAKQLIIASTFNRQISYVKRRLNCWRENGVQIILRDELSLSQRNIKNLLEVALTLGPIDAIFDLQRIQSSLKINEIDFATKILDEESRRICCELRLFLVCSVDIGTDMSISINKLENACNTQTLHNSVEELLKKRRIDSLHGLHVKFQCLSTQKDCSDLSVKSINLCLIKNCLKKFDDILGVEDIVVETKRILPYHDMVTANHSQTAPEAKQEESAIFAKSLYQKPSTWIDGISLL</sequence>
<dbReference type="Gene3D" id="3.40.50.720">
    <property type="entry name" value="NAD(P)-binding Rossmann-like Domain"/>
    <property type="match status" value="1"/>
</dbReference>
<dbReference type="SUPFAM" id="SSF55048">
    <property type="entry name" value="Probable ACP-binding domain of malonyl-CoA ACP transacylase"/>
    <property type="match status" value="1"/>
</dbReference>
<name>A0A7M7H912_NASVI</name>
<protein>
    <submittedName>
        <fullName evidence="4">Uncharacterized protein</fullName>
    </submittedName>
</protein>
<feature type="domain" description="Ketosynthase family 3 (KS3)" evidence="2">
    <location>
        <begin position="10"/>
        <end position="415"/>
    </location>
</feature>
<dbReference type="InterPro" id="IPR036291">
    <property type="entry name" value="NAD(P)-bd_dom_sf"/>
</dbReference>
<dbReference type="InterPro" id="IPR016039">
    <property type="entry name" value="Thiolase-like"/>
</dbReference>
<dbReference type="Gene3D" id="3.90.180.10">
    <property type="entry name" value="Medium-chain alcohol dehydrogenases, catalytic domain"/>
    <property type="match status" value="1"/>
</dbReference>
<dbReference type="SMART" id="SM00827">
    <property type="entry name" value="PKS_AT"/>
    <property type="match status" value="1"/>
</dbReference>
<proteinExistence type="predicted"/>
<dbReference type="Gene3D" id="3.40.366.10">
    <property type="entry name" value="Malonyl-Coenzyme A Acyl Carrier Protein, domain 2"/>
    <property type="match status" value="1"/>
</dbReference>
<dbReference type="CDD" id="cd05195">
    <property type="entry name" value="enoyl_red"/>
    <property type="match status" value="1"/>
</dbReference>
<feature type="region of interest" description="C-terminal hotdog fold" evidence="1">
    <location>
        <begin position="990"/>
        <end position="1112"/>
    </location>
</feature>
<evidence type="ECO:0000259" key="3">
    <source>
        <dbReference type="PROSITE" id="PS52019"/>
    </source>
</evidence>